<gene>
    <name evidence="1" type="ORF">S03H2_32792</name>
</gene>
<name>X1GN64_9ZZZZ</name>
<comment type="caution">
    <text evidence="1">The sequence shown here is derived from an EMBL/GenBank/DDBJ whole genome shotgun (WGS) entry which is preliminary data.</text>
</comment>
<dbReference type="AlphaFoldDB" id="X1GN64"/>
<accession>X1GN64</accession>
<sequence>MRENIPMAIFQAVSLFGHEEHNWDPQVPGDLKKIKKFFEDKLKAGFRAFAFTPDGKTRQIHEFDEDAERVVLTAEKVKMLPPIRGG</sequence>
<organism evidence="1">
    <name type="scientific">marine sediment metagenome</name>
    <dbReference type="NCBI Taxonomy" id="412755"/>
    <lineage>
        <taxon>unclassified sequences</taxon>
        <taxon>metagenomes</taxon>
        <taxon>ecological metagenomes</taxon>
    </lineage>
</organism>
<dbReference type="EMBL" id="BARU01019936">
    <property type="protein sequence ID" value="GAH58617.1"/>
    <property type="molecule type" value="Genomic_DNA"/>
</dbReference>
<protein>
    <submittedName>
        <fullName evidence="1">Uncharacterized protein</fullName>
    </submittedName>
</protein>
<evidence type="ECO:0000313" key="1">
    <source>
        <dbReference type="EMBL" id="GAH58617.1"/>
    </source>
</evidence>
<proteinExistence type="predicted"/>
<reference evidence="1" key="1">
    <citation type="journal article" date="2014" name="Front. Microbiol.">
        <title>High frequency of phylogenetically diverse reductive dehalogenase-homologous genes in deep subseafloor sedimentary metagenomes.</title>
        <authorList>
            <person name="Kawai M."/>
            <person name="Futagami T."/>
            <person name="Toyoda A."/>
            <person name="Takaki Y."/>
            <person name="Nishi S."/>
            <person name="Hori S."/>
            <person name="Arai W."/>
            <person name="Tsubouchi T."/>
            <person name="Morono Y."/>
            <person name="Uchiyama I."/>
            <person name="Ito T."/>
            <person name="Fujiyama A."/>
            <person name="Inagaki F."/>
            <person name="Takami H."/>
        </authorList>
    </citation>
    <scope>NUCLEOTIDE SEQUENCE</scope>
    <source>
        <strain evidence="1">Expedition CK06-06</strain>
    </source>
</reference>